<dbReference type="PRINTS" id="PR00455">
    <property type="entry name" value="HTHTETR"/>
</dbReference>
<dbReference type="Gene3D" id="1.10.357.10">
    <property type="entry name" value="Tetracycline Repressor, domain 2"/>
    <property type="match status" value="1"/>
</dbReference>
<sequence length="209" mass="22706">MATPTRPAPDSPGSGSRGQGRSEARERLLSTASALFYREGIRAVGVERILAEAPATRATFYRHFPSKEDLVLAYLRGVDVHIRADVQTAIETAPSPADAVRAIGTIVADDLARPEFRGCAFLKAAAEYPDPHDPVRQVVLDHRGWYVTTLTELFTQVFGTSPRRGKPEHAAQHFVMMRDGVMTGADLDGVDSVGAAFHRGVEGLLTLLR</sequence>
<feature type="compositionally biased region" description="Pro residues" evidence="5">
    <location>
        <begin position="1"/>
        <end position="10"/>
    </location>
</feature>
<name>A0ABS9TEA9_9PSEU</name>
<dbReference type="PROSITE" id="PS50977">
    <property type="entry name" value="HTH_TETR_2"/>
    <property type="match status" value="1"/>
</dbReference>
<dbReference type="SUPFAM" id="SSF46689">
    <property type="entry name" value="Homeodomain-like"/>
    <property type="match status" value="1"/>
</dbReference>
<dbReference type="InterPro" id="IPR009057">
    <property type="entry name" value="Homeodomain-like_sf"/>
</dbReference>
<dbReference type="RefSeq" id="WP_241036918.1">
    <property type="nucleotide sequence ID" value="NZ_BAAAJF010000036.1"/>
</dbReference>
<proteinExistence type="predicted"/>
<reference evidence="7 8" key="1">
    <citation type="submission" date="2022-03" db="EMBL/GenBank/DDBJ databases">
        <title>Pseudonocardia alaer sp. nov., a novel actinomycete isolated from reed forest soil.</title>
        <authorList>
            <person name="Wang L."/>
        </authorList>
    </citation>
    <scope>NUCLEOTIDE SEQUENCE [LARGE SCALE GENOMIC DNA]</scope>
    <source>
        <strain evidence="7 8">Y-16303</strain>
    </source>
</reference>
<dbReference type="Pfam" id="PF00440">
    <property type="entry name" value="TetR_N"/>
    <property type="match status" value="1"/>
</dbReference>
<keyword evidence="2 4" id="KW-0238">DNA-binding</keyword>
<keyword evidence="1" id="KW-0805">Transcription regulation</keyword>
<feature type="region of interest" description="Disordered" evidence="5">
    <location>
        <begin position="1"/>
        <end position="24"/>
    </location>
</feature>
<protein>
    <submittedName>
        <fullName evidence="7">TetR/AcrR family transcriptional regulator</fullName>
    </submittedName>
</protein>
<evidence type="ECO:0000313" key="7">
    <source>
        <dbReference type="EMBL" id="MCH6166891.1"/>
    </source>
</evidence>
<dbReference type="PANTHER" id="PTHR47506">
    <property type="entry name" value="TRANSCRIPTIONAL REGULATORY PROTEIN"/>
    <property type="match status" value="1"/>
</dbReference>
<evidence type="ECO:0000259" key="6">
    <source>
        <dbReference type="PROSITE" id="PS50977"/>
    </source>
</evidence>
<evidence type="ECO:0000256" key="4">
    <source>
        <dbReference type="PROSITE-ProRule" id="PRU00335"/>
    </source>
</evidence>
<evidence type="ECO:0000256" key="5">
    <source>
        <dbReference type="SAM" id="MobiDB-lite"/>
    </source>
</evidence>
<feature type="DNA-binding region" description="H-T-H motif" evidence="4">
    <location>
        <begin position="45"/>
        <end position="64"/>
    </location>
</feature>
<accession>A0ABS9TEA9</accession>
<evidence type="ECO:0000256" key="2">
    <source>
        <dbReference type="ARBA" id="ARBA00023125"/>
    </source>
</evidence>
<dbReference type="PANTHER" id="PTHR47506:SF3">
    <property type="entry name" value="HTH-TYPE TRANSCRIPTIONAL REGULATOR LMRA"/>
    <property type="match status" value="1"/>
</dbReference>
<gene>
    <name evidence="7" type="ORF">MMF94_14475</name>
</gene>
<keyword evidence="3" id="KW-0804">Transcription</keyword>
<comment type="caution">
    <text evidence="7">The sequence shown here is derived from an EMBL/GenBank/DDBJ whole genome shotgun (WGS) entry which is preliminary data.</text>
</comment>
<dbReference type="EMBL" id="JAKXMK010000011">
    <property type="protein sequence ID" value="MCH6166891.1"/>
    <property type="molecule type" value="Genomic_DNA"/>
</dbReference>
<evidence type="ECO:0000256" key="3">
    <source>
        <dbReference type="ARBA" id="ARBA00023163"/>
    </source>
</evidence>
<evidence type="ECO:0000313" key="8">
    <source>
        <dbReference type="Proteomes" id="UP001299970"/>
    </source>
</evidence>
<dbReference type="Proteomes" id="UP001299970">
    <property type="component" value="Unassembled WGS sequence"/>
</dbReference>
<dbReference type="InterPro" id="IPR001647">
    <property type="entry name" value="HTH_TetR"/>
</dbReference>
<dbReference type="InterPro" id="IPR036271">
    <property type="entry name" value="Tet_transcr_reg_TetR-rel_C_sf"/>
</dbReference>
<keyword evidence="8" id="KW-1185">Reference proteome</keyword>
<evidence type="ECO:0000256" key="1">
    <source>
        <dbReference type="ARBA" id="ARBA00023015"/>
    </source>
</evidence>
<organism evidence="7 8">
    <name type="scientific">Pseudonocardia alaniniphila</name>
    <dbReference type="NCBI Taxonomy" id="75291"/>
    <lineage>
        <taxon>Bacteria</taxon>
        <taxon>Bacillati</taxon>
        <taxon>Actinomycetota</taxon>
        <taxon>Actinomycetes</taxon>
        <taxon>Pseudonocardiales</taxon>
        <taxon>Pseudonocardiaceae</taxon>
        <taxon>Pseudonocardia</taxon>
    </lineage>
</organism>
<feature type="domain" description="HTH tetR-type" evidence="6">
    <location>
        <begin position="22"/>
        <end position="82"/>
    </location>
</feature>
<dbReference type="SUPFAM" id="SSF48498">
    <property type="entry name" value="Tetracyclin repressor-like, C-terminal domain"/>
    <property type="match status" value="1"/>
</dbReference>